<accession>A0A6M3JL00</accession>
<reference evidence="1" key="1">
    <citation type="submission" date="2020-03" db="EMBL/GenBank/DDBJ databases">
        <title>The deep terrestrial virosphere.</title>
        <authorList>
            <person name="Holmfeldt K."/>
            <person name="Nilsson E."/>
            <person name="Simone D."/>
            <person name="Lopez-Fernandez M."/>
            <person name="Wu X."/>
            <person name="de Brujin I."/>
            <person name="Lundin D."/>
            <person name="Andersson A."/>
            <person name="Bertilsson S."/>
            <person name="Dopson M."/>
        </authorList>
    </citation>
    <scope>NUCLEOTIDE SEQUENCE</scope>
    <source>
        <strain evidence="1">MM415A03701</strain>
        <strain evidence="2">MM415B04865</strain>
    </source>
</reference>
<sequence>MDKKVELRLNKLLDKVEMLKGELDDIVQEIEQTVLDAFDDGNDSGYKEGCEETEKKLAE</sequence>
<protein>
    <submittedName>
        <fullName evidence="1">Uncharacterized protein</fullName>
    </submittedName>
</protein>
<gene>
    <name evidence="1" type="ORF">MM415A03701_0013</name>
    <name evidence="2" type="ORF">MM415B04865_0014</name>
</gene>
<dbReference type="EMBL" id="MT143038">
    <property type="protein sequence ID" value="QJA92115.1"/>
    <property type="molecule type" value="Genomic_DNA"/>
</dbReference>
<proteinExistence type="predicted"/>
<evidence type="ECO:0000313" key="1">
    <source>
        <dbReference type="EMBL" id="QJA70496.1"/>
    </source>
</evidence>
<name>A0A6M3JL00_9ZZZZ</name>
<organism evidence="1">
    <name type="scientific">viral metagenome</name>
    <dbReference type="NCBI Taxonomy" id="1070528"/>
    <lineage>
        <taxon>unclassified sequences</taxon>
        <taxon>metagenomes</taxon>
        <taxon>organismal metagenomes</taxon>
    </lineage>
</organism>
<evidence type="ECO:0000313" key="2">
    <source>
        <dbReference type="EMBL" id="QJA92115.1"/>
    </source>
</evidence>
<dbReference type="EMBL" id="MT141797">
    <property type="protein sequence ID" value="QJA70496.1"/>
    <property type="molecule type" value="Genomic_DNA"/>
</dbReference>
<dbReference type="AlphaFoldDB" id="A0A6M3JL00"/>